<evidence type="ECO:0000256" key="2">
    <source>
        <dbReference type="ARBA" id="ARBA00022679"/>
    </source>
</evidence>
<dbReference type="InterPro" id="IPR005299">
    <property type="entry name" value="MeTrfase_7"/>
</dbReference>
<reference evidence="7" key="1">
    <citation type="journal article" date="2015" name="Nat. Plants">
        <title>Genome expansion of Arabis alpina linked with retrotransposition and reduced symmetric DNA methylation.</title>
        <authorList>
            <person name="Willing E.M."/>
            <person name="Rawat V."/>
            <person name="Mandakova T."/>
            <person name="Maumus F."/>
            <person name="James G.V."/>
            <person name="Nordstroem K.J."/>
            <person name="Becker C."/>
            <person name="Warthmann N."/>
            <person name="Chica C."/>
            <person name="Szarzynska B."/>
            <person name="Zytnicki M."/>
            <person name="Albani M.C."/>
            <person name="Kiefer C."/>
            <person name="Bergonzi S."/>
            <person name="Castaings L."/>
            <person name="Mateos J.L."/>
            <person name="Berns M.C."/>
            <person name="Bujdoso N."/>
            <person name="Piofczyk T."/>
            <person name="de Lorenzo L."/>
            <person name="Barrero-Sicilia C."/>
            <person name="Mateos I."/>
            <person name="Piednoel M."/>
            <person name="Hagmann J."/>
            <person name="Chen-Min-Tao R."/>
            <person name="Iglesias-Fernandez R."/>
            <person name="Schuster S.C."/>
            <person name="Alonso-Blanco C."/>
            <person name="Roudier F."/>
            <person name="Carbonero P."/>
            <person name="Paz-Ares J."/>
            <person name="Davis S.J."/>
            <person name="Pecinka A."/>
            <person name="Quesneville H."/>
            <person name="Colot V."/>
            <person name="Lysak M.A."/>
            <person name="Weigel D."/>
            <person name="Coupland G."/>
            <person name="Schneeberger K."/>
        </authorList>
    </citation>
    <scope>NUCLEOTIDE SEQUENCE [LARGE SCALE GENOMIC DNA]</scope>
    <source>
        <strain evidence="7">cv. Pajares</strain>
    </source>
</reference>
<dbReference type="GO" id="GO:0008168">
    <property type="term" value="F:methyltransferase activity"/>
    <property type="evidence" value="ECO:0007669"/>
    <property type="project" value="UniProtKB-KW"/>
</dbReference>
<dbReference type="InterPro" id="IPR042086">
    <property type="entry name" value="MeTrfase_capping"/>
</dbReference>
<dbReference type="GO" id="GO:0032259">
    <property type="term" value="P:methylation"/>
    <property type="evidence" value="ECO:0007669"/>
    <property type="project" value="UniProtKB-KW"/>
</dbReference>
<sequence length="80" mass="9226">MRSEEIMPNGRMVLVSVGRNTSDPLYRDCFQWWSVLSDSLLDLVSEGTVKESEVNSFNMPFYDPNEGEIHSNNVKRLQTE</sequence>
<dbReference type="GO" id="GO:0046872">
    <property type="term" value="F:metal ion binding"/>
    <property type="evidence" value="ECO:0007669"/>
    <property type="project" value="UniProtKB-KW"/>
</dbReference>
<dbReference type="PANTHER" id="PTHR31009">
    <property type="entry name" value="S-ADENOSYL-L-METHIONINE:CARBOXYL METHYLTRANSFERASE FAMILY PROTEIN"/>
    <property type="match status" value="1"/>
</dbReference>
<evidence type="ECO:0000256" key="3">
    <source>
        <dbReference type="ARBA" id="ARBA00022691"/>
    </source>
</evidence>
<keyword evidence="1" id="KW-0489">Methyltransferase</keyword>
<dbReference type="Proteomes" id="UP000029120">
    <property type="component" value="Unassembled WGS sequence"/>
</dbReference>
<name>A0A087G0D7_ARAAL</name>
<keyword evidence="7" id="KW-1185">Reference proteome</keyword>
<evidence type="ECO:0000256" key="1">
    <source>
        <dbReference type="ARBA" id="ARBA00022603"/>
    </source>
</evidence>
<accession>A0A087G0D7</accession>
<dbReference type="InterPro" id="IPR029063">
    <property type="entry name" value="SAM-dependent_MTases_sf"/>
</dbReference>
<keyword evidence="5" id="KW-0460">Magnesium</keyword>
<dbReference type="OrthoDB" id="1523883at2759"/>
<dbReference type="SUPFAM" id="SSF53335">
    <property type="entry name" value="S-adenosyl-L-methionine-dependent methyltransferases"/>
    <property type="match status" value="1"/>
</dbReference>
<evidence type="ECO:0000256" key="4">
    <source>
        <dbReference type="ARBA" id="ARBA00022723"/>
    </source>
</evidence>
<gene>
    <name evidence="6" type="ORF">AALP_AAs64867U000200</name>
</gene>
<organism evidence="6 7">
    <name type="scientific">Arabis alpina</name>
    <name type="common">Alpine rock-cress</name>
    <dbReference type="NCBI Taxonomy" id="50452"/>
    <lineage>
        <taxon>Eukaryota</taxon>
        <taxon>Viridiplantae</taxon>
        <taxon>Streptophyta</taxon>
        <taxon>Embryophyta</taxon>
        <taxon>Tracheophyta</taxon>
        <taxon>Spermatophyta</taxon>
        <taxon>Magnoliopsida</taxon>
        <taxon>eudicotyledons</taxon>
        <taxon>Gunneridae</taxon>
        <taxon>Pentapetalae</taxon>
        <taxon>rosids</taxon>
        <taxon>malvids</taxon>
        <taxon>Brassicales</taxon>
        <taxon>Brassicaceae</taxon>
        <taxon>Arabideae</taxon>
        <taxon>Arabis</taxon>
    </lineage>
</organism>
<keyword evidence="3" id="KW-0949">S-adenosyl-L-methionine</keyword>
<keyword evidence="4" id="KW-0479">Metal-binding</keyword>
<proteinExistence type="predicted"/>
<evidence type="ECO:0000313" key="6">
    <source>
        <dbReference type="EMBL" id="KFK23339.1"/>
    </source>
</evidence>
<evidence type="ECO:0000256" key="5">
    <source>
        <dbReference type="ARBA" id="ARBA00022842"/>
    </source>
</evidence>
<dbReference type="AlphaFoldDB" id="A0A087G0D7"/>
<dbReference type="EMBL" id="KL979994">
    <property type="protein sequence ID" value="KFK23339.1"/>
    <property type="molecule type" value="Genomic_DNA"/>
</dbReference>
<evidence type="ECO:0000313" key="7">
    <source>
        <dbReference type="Proteomes" id="UP000029120"/>
    </source>
</evidence>
<dbReference type="Gene3D" id="1.10.1200.270">
    <property type="entry name" value="Methyltransferase, alpha-helical capping domain"/>
    <property type="match status" value="1"/>
</dbReference>
<dbReference type="OMA" id="IMPNGRM"/>
<protein>
    <submittedName>
        <fullName evidence="6">Uncharacterized protein</fullName>
    </submittedName>
</protein>
<dbReference type="Gene3D" id="3.40.50.150">
    <property type="entry name" value="Vaccinia Virus protein VP39"/>
    <property type="match status" value="1"/>
</dbReference>
<dbReference type="Pfam" id="PF03492">
    <property type="entry name" value="Methyltransf_7"/>
    <property type="match status" value="1"/>
</dbReference>
<keyword evidence="2" id="KW-0808">Transferase</keyword>
<dbReference type="Gramene" id="KFK23339">
    <property type="protein sequence ID" value="KFK23339"/>
    <property type="gene ID" value="AALP_AAs64867U000200"/>
</dbReference>